<comment type="caution">
    <text evidence="1">The sequence shown here is derived from an EMBL/GenBank/DDBJ whole genome shotgun (WGS) entry which is preliminary data.</text>
</comment>
<protein>
    <submittedName>
        <fullName evidence="1">Pesticidal crystal cry8Ba</fullName>
    </submittedName>
</protein>
<proteinExistence type="predicted"/>
<organism evidence="1 2">
    <name type="scientific">Melia azedarach</name>
    <name type="common">Chinaberry tree</name>
    <dbReference type="NCBI Taxonomy" id="155640"/>
    <lineage>
        <taxon>Eukaryota</taxon>
        <taxon>Viridiplantae</taxon>
        <taxon>Streptophyta</taxon>
        <taxon>Embryophyta</taxon>
        <taxon>Tracheophyta</taxon>
        <taxon>Spermatophyta</taxon>
        <taxon>Magnoliopsida</taxon>
        <taxon>eudicotyledons</taxon>
        <taxon>Gunneridae</taxon>
        <taxon>Pentapetalae</taxon>
        <taxon>rosids</taxon>
        <taxon>malvids</taxon>
        <taxon>Sapindales</taxon>
        <taxon>Meliaceae</taxon>
        <taxon>Melia</taxon>
    </lineage>
</organism>
<dbReference type="Proteomes" id="UP001164539">
    <property type="component" value="Chromosome 14"/>
</dbReference>
<gene>
    <name evidence="1" type="ORF">OWV82_024680</name>
</gene>
<dbReference type="EMBL" id="CM051407">
    <property type="protein sequence ID" value="KAJ4701432.1"/>
    <property type="molecule type" value="Genomic_DNA"/>
</dbReference>
<accession>A0ACC1WR32</accession>
<name>A0ACC1WR32_MELAZ</name>
<keyword evidence="2" id="KW-1185">Reference proteome</keyword>
<sequence>MFTEGLDNSAVRWVRENQVPHSNSNLRPRIDPMPNLLNGRGFDLPPPSKFRSGHLPTTAIPVSRTLPRDAEESASASENEMITDSEDDVYGGRYSLDSSPQDQRIPPHGNSAQRRAHYVSDYGYSDVSSSRETIFGRERNAGVRLVRGSGRTVYTEEDEEESDSAASSEFSTTQVGSVSGASGVRRRTYVSEGYASSVASHANVRSTAQKDLHSRNMHNEKFTDDEDDDVPSAPPFCGSAQEIKHGSESIPAASKVQTATVTMDAHGSSTRHDQNASKPLPGVKPNDSTRNRNSDQFVGTSAGVETAVPSSSHPARIPTFHASAQGPWHAIIAYDACVRLCLHSWARGCMEAPMFLDNECALLREAFGLQNVLLQSEEELIAKRSSEPASEGPTPKPKKVIGKMKVQVRKVKTSLDPPTGCSMSSLRPPVIKLDSIRYRLYSVQSSLSSGWRALRKIRCIPRVPANGSFSRQSLAYVHASTQYLKQVSGLLKTGVTSLRTSSSSYETMQETYACMLRMKSSTEEDAVRMQPGSGETHVFFPDSLGDDLIVEVHDSKGKHYGRVLAQVATIAEDPTDKLRWWSIYREPEHALVGKLQLYIYYSTSSDDNNLKCGSVAETVAYDIVLECAMKVQHFQQRNLLLYGSWKWLLTEFASYYGVSDVYTKLRYLSYIMDVATPTADCLNLVHDLLMPVVMKGNSRSTLSHQENRILGETKDQIEQILALVFENYKALDESAFSGIIDVFRPATGVAPPALEPAVKLYTLLHDILSPEAQNNLCHYFQAAAKKRSRRHLADTDEYVSNSEFNYMDAVAMSTAYKKMTSICINFKNEIFTDIEIHNQHILPSFIDLPNLSASIYSTELSSRLRAFLLACPPSGPSSHVAELVIATADFQRDLASWKISPVKGGVNAKDLFHLYIMVWIQDKRHSLLESCKLDKVKWSGVRTQHSTTPFIDDMYDRLRETLNDYEVIICRWPEYVFVLEEAIADVEKAIVEALDKQYADVVSPLKENLAPKKFGLKYVQKLAKRSVCAYTVPDELGILLNSMKRMLDVLRPKIETQFKSWGSCIPGGGNAAPGERLSEVTVMLRTKFRNYLQAVDEKLAENTKLQGATKLKKILQDCKETVGESDIRARMQPLRDQLTNTINHLHTVFETRVFVAICRGYWDRMGQDVLSFLENRKENRSWYKGSRIAVSILDDSFASQIQQLLGNALQEKDLEPPRSIMEVRSMLCKDTPNHKDNTYYY</sequence>
<evidence type="ECO:0000313" key="1">
    <source>
        <dbReference type="EMBL" id="KAJ4701432.1"/>
    </source>
</evidence>
<reference evidence="1 2" key="1">
    <citation type="journal article" date="2023" name="Science">
        <title>Complex scaffold remodeling in plant triterpene biosynthesis.</title>
        <authorList>
            <person name="De La Pena R."/>
            <person name="Hodgson H."/>
            <person name="Liu J.C."/>
            <person name="Stephenson M.J."/>
            <person name="Martin A.C."/>
            <person name="Owen C."/>
            <person name="Harkess A."/>
            <person name="Leebens-Mack J."/>
            <person name="Jimenez L.E."/>
            <person name="Osbourn A."/>
            <person name="Sattely E.S."/>
        </authorList>
    </citation>
    <scope>NUCLEOTIDE SEQUENCE [LARGE SCALE GENOMIC DNA]</scope>
    <source>
        <strain evidence="2">cv. JPN11</strain>
        <tissue evidence="1">Leaf</tissue>
    </source>
</reference>
<evidence type="ECO:0000313" key="2">
    <source>
        <dbReference type="Proteomes" id="UP001164539"/>
    </source>
</evidence>